<feature type="non-terminal residue" evidence="1">
    <location>
        <position position="1"/>
    </location>
</feature>
<sequence length="169" mass="18659">KHPTLYQVESIFTAIMTAMHPGGDYKGDFEVRTAFYDRALEYVRTLPDKAGAGWYQTVCEAALANHMSTPVSVTGTHRPLSKTQSPETATRTAEMAKLFHELINRPHNLFGQNYEGGSNFLKIAKGTYVSVSVYTMAESTLPLLSSAVVPLLADRHALHTQLLEGFIEV</sequence>
<comment type="caution">
    <text evidence="1">The sequence shown here is derived from an EMBL/GenBank/DDBJ whole genome shotgun (WGS) entry which is preliminary data.</text>
</comment>
<dbReference type="EMBL" id="BDIP01005150">
    <property type="protein sequence ID" value="GIQ89538.1"/>
    <property type="molecule type" value="Genomic_DNA"/>
</dbReference>
<proteinExistence type="predicted"/>
<gene>
    <name evidence="1" type="ORF">KIPB_012032</name>
</gene>
<accession>A0A9K3D5L9</accession>
<reference evidence="1 2" key="1">
    <citation type="journal article" date="2018" name="PLoS ONE">
        <title>The draft genome of Kipferlia bialata reveals reductive genome evolution in fornicate parasites.</title>
        <authorList>
            <person name="Tanifuji G."/>
            <person name="Takabayashi S."/>
            <person name="Kume K."/>
            <person name="Takagi M."/>
            <person name="Nakayama T."/>
            <person name="Kamikawa R."/>
            <person name="Inagaki Y."/>
            <person name="Hashimoto T."/>
        </authorList>
    </citation>
    <scope>NUCLEOTIDE SEQUENCE [LARGE SCALE GENOMIC DNA]</scope>
    <source>
        <strain evidence="1">NY0173</strain>
    </source>
</reference>
<evidence type="ECO:0000313" key="2">
    <source>
        <dbReference type="Proteomes" id="UP000265618"/>
    </source>
</evidence>
<keyword evidence="2" id="KW-1185">Reference proteome</keyword>
<name>A0A9K3D5L9_9EUKA</name>
<organism evidence="1 2">
    <name type="scientific">Kipferlia bialata</name>
    <dbReference type="NCBI Taxonomy" id="797122"/>
    <lineage>
        <taxon>Eukaryota</taxon>
        <taxon>Metamonada</taxon>
        <taxon>Carpediemonas-like organisms</taxon>
        <taxon>Kipferlia</taxon>
    </lineage>
</organism>
<dbReference type="Proteomes" id="UP000265618">
    <property type="component" value="Unassembled WGS sequence"/>
</dbReference>
<protein>
    <submittedName>
        <fullName evidence="1">Uncharacterized protein</fullName>
    </submittedName>
</protein>
<evidence type="ECO:0000313" key="1">
    <source>
        <dbReference type="EMBL" id="GIQ89538.1"/>
    </source>
</evidence>
<dbReference type="AlphaFoldDB" id="A0A9K3D5L9"/>